<reference evidence="8" key="1">
    <citation type="submission" date="2025-08" db="UniProtKB">
        <authorList>
            <consortium name="Ensembl"/>
        </authorList>
    </citation>
    <scope>IDENTIFICATION</scope>
</reference>
<dbReference type="InterPro" id="IPR043504">
    <property type="entry name" value="Peptidase_S1_PA_chymotrypsin"/>
</dbReference>
<dbReference type="InterPro" id="IPR001254">
    <property type="entry name" value="Trypsin_dom"/>
</dbReference>
<evidence type="ECO:0000256" key="6">
    <source>
        <dbReference type="ARBA" id="ARBA00022837"/>
    </source>
</evidence>
<evidence type="ECO:0000256" key="4">
    <source>
        <dbReference type="ARBA" id="ARBA00022801"/>
    </source>
</evidence>
<evidence type="ECO:0000256" key="1">
    <source>
        <dbReference type="ARBA" id="ARBA00004613"/>
    </source>
</evidence>
<dbReference type="AlphaFoldDB" id="A0A8C0B8S2"/>
<comment type="subcellular location">
    <subcellularLocation>
        <location evidence="1">Secreted</location>
    </subcellularLocation>
</comment>
<evidence type="ECO:0000256" key="5">
    <source>
        <dbReference type="ARBA" id="ARBA00022825"/>
    </source>
</evidence>
<sequence>MVCAGGDGVHSGCQGDSGGPLNCEVNGRYQVHGVTSFVSSLGCNAKYKPTVFTRVSAYISWM</sequence>
<reference evidence="8" key="2">
    <citation type="submission" date="2025-09" db="UniProtKB">
        <authorList>
            <consortium name="Ensembl"/>
        </authorList>
    </citation>
    <scope>IDENTIFICATION</scope>
</reference>
<keyword evidence="5" id="KW-0720">Serine protease</keyword>
<keyword evidence="3" id="KW-0645">Protease</keyword>
<evidence type="ECO:0000313" key="9">
    <source>
        <dbReference type="Proteomes" id="UP000694555"/>
    </source>
</evidence>
<keyword evidence="6" id="KW-0106">Calcium</keyword>
<name>A0A8C0B8S2_9AVES</name>
<dbReference type="InterPro" id="IPR009003">
    <property type="entry name" value="Peptidase_S1_PA"/>
</dbReference>
<evidence type="ECO:0000259" key="7">
    <source>
        <dbReference type="PROSITE" id="PS50240"/>
    </source>
</evidence>
<feature type="domain" description="Peptidase S1" evidence="7">
    <location>
        <begin position="1"/>
        <end position="62"/>
    </location>
</feature>
<evidence type="ECO:0000256" key="3">
    <source>
        <dbReference type="ARBA" id="ARBA00022670"/>
    </source>
</evidence>
<dbReference type="Ensembl" id="ENSBJAT00000013435.1">
    <property type="protein sequence ID" value="ENSBJAP00000013078.1"/>
    <property type="gene ID" value="ENSBJAG00000008754.1"/>
</dbReference>
<dbReference type="PANTHER" id="PTHR24257:SF0">
    <property type="entry name" value="CHYMOTRYPSIN-LIKE ELASTASE FAMILY MEMBER 1"/>
    <property type="match status" value="1"/>
</dbReference>
<dbReference type="Pfam" id="PF00089">
    <property type="entry name" value="Trypsin"/>
    <property type="match status" value="1"/>
</dbReference>
<protein>
    <recommendedName>
        <fullName evidence="7">Peptidase S1 domain-containing protein</fullName>
    </recommendedName>
</protein>
<accession>A0A8C0B8S2</accession>
<proteinExistence type="predicted"/>
<dbReference type="InterPro" id="IPR033116">
    <property type="entry name" value="TRYPSIN_SER"/>
</dbReference>
<dbReference type="Gene3D" id="2.40.10.10">
    <property type="entry name" value="Trypsin-like serine proteases"/>
    <property type="match status" value="1"/>
</dbReference>
<dbReference type="InterPro" id="IPR050850">
    <property type="entry name" value="Peptidase_S1_Elastase_sf"/>
</dbReference>
<dbReference type="GO" id="GO:0004252">
    <property type="term" value="F:serine-type endopeptidase activity"/>
    <property type="evidence" value="ECO:0007669"/>
    <property type="project" value="InterPro"/>
</dbReference>
<dbReference type="SUPFAM" id="SSF50494">
    <property type="entry name" value="Trypsin-like serine proteases"/>
    <property type="match status" value="1"/>
</dbReference>
<dbReference type="PROSITE" id="PS50240">
    <property type="entry name" value="TRYPSIN_DOM"/>
    <property type="match status" value="1"/>
</dbReference>
<keyword evidence="9" id="KW-1185">Reference proteome</keyword>
<evidence type="ECO:0000313" key="8">
    <source>
        <dbReference type="Ensembl" id="ENSBJAP00000013078.1"/>
    </source>
</evidence>
<organism evidence="8 9">
    <name type="scientific">Buteo japonicus</name>
    <dbReference type="NCBI Taxonomy" id="224669"/>
    <lineage>
        <taxon>Eukaryota</taxon>
        <taxon>Metazoa</taxon>
        <taxon>Chordata</taxon>
        <taxon>Craniata</taxon>
        <taxon>Vertebrata</taxon>
        <taxon>Euteleostomi</taxon>
        <taxon>Archelosauria</taxon>
        <taxon>Archosauria</taxon>
        <taxon>Dinosauria</taxon>
        <taxon>Saurischia</taxon>
        <taxon>Theropoda</taxon>
        <taxon>Coelurosauria</taxon>
        <taxon>Aves</taxon>
        <taxon>Neognathae</taxon>
        <taxon>Neoaves</taxon>
        <taxon>Telluraves</taxon>
        <taxon>Accipitrimorphae</taxon>
        <taxon>Accipitriformes</taxon>
        <taxon>Accipitridae</taxon>
        <taxon>Accipitrinae</taxon>
        <taxon>Buteo</taxon>
    </lineage>
</organism>
<dbReference type="GO" id="GO:0005615">
    <property type="term" value="C:extracellular space"/>
    <property type="evidence" value="ECO:0007669"/>
    <property type="project" value="TreeGrafter"/>
</dbReference>
<dbReference type="PANTHER" id="PTHR24257">
    <property type="entry name" value="CHYMOTRYPSIN-LIKE ELASTASE FAMILY MEMBER"/>
    <property type="match status" value="1"/>
</dbReference>
<keyword evidence="2" id="KW-0964">Secreted</keyword>
<dbReference type="PROSITE" id="PS00135">
    <property type="entry name" value="TRYPSIN_SER"/>
    <property type="match status" value="1"/>
</dbReference>
<keyword evidence="4" id="KW-0378">Hydrolase</keyword>
<dbReference type="Proteomes" id="UP000694555">
    <property type="component" value="Unplaced"/>
</dbReference>
<evidence type="ECO:0000256" key="2">
    <source>
        <dbReference type="ARBA" id="ARBA00022525"/>
    </source>
</evidence>
<dbReference type="GO" id="GO:0006508">
    <property type="term" value="P:proteolysis"/>
    <property type="evidence" value="ECO:0007669"/>
    <property type="project" value="UniProtKB-KW"/>
</dbReference>